<sequence>MGKAQQKRAQNGPTKHQTLIPLLDPLLLTLGARCSTSLAARVCLVSAVRRFPAPPSDGIPTLQPPAPLACERPVQPPPVGIPAPCTPASTKAATRAVSKLEAPVGNTKLRPQTSQAEPSQFLARARCSTSLAARVCLVSAVRRFPAPPSDGIPTLQPPAPLACERPVQPPPVGIPAPCTPASTKAATRAVSKLEAPVGNTKLRPQTSQAEPSQFLARRILMSQTELA</sequence>
<protein>
    <submittedName>
        <fullName evidence="1">Uncharacterized protein</fullName>
    </submittedName>
</protein>
<reference evidence="1" key="2">
    <citation type="submission" date="2015-03" db="UniProtKB">
        <authorList>
            <consortium name="EnsemblPlants"/>
        </authorList>
    </citation>
    <scope>IDENTIFICATION</scope>
</reference>
<proteinExistence type="predicted"/>
<accession>A0A0D3FSH6</accession>
<organism evidence="1">
    <name type="scientific">Oryza barthii</name>
    <dbReference type="NCBI Taxonomy" id="65489"/>
    <lineage>
        <taxon>Eukaryota</taxon>
        <taxon>Viridiplantae</taxon>
        <taxon>Streptophyta</taxon>
        <taxon>Embryophyta</taxon>
        <taxon>Tracheophyta</taxon>
        <taxon>Spermatophyta</taxon>
        <taxon>Magnoliopsida</taxon>
        <taxon>Liliopsida</taxon>
        <taxon>Poales</taxon>
        <taxon>Poaceae</taxon>
        <taxon>BOP clade</taxon>
        <taxon>Oryzoideae</taxon>
        <taxon>Oryzeae</taxon>
        <taxon>Oryzinae</taxon>
        <taxon>Oryza</taxon>
    </lineage>
</organism>
<evidence type="ECO:0000313" key="1">
    <source>
        <dbReference type="EnsemblPlants" id="OBART04G02390.1"/>
    </source>
</evidence>
<dbReference type="HOGENOM" id="CLU_1221316_0_0_1"/>
<evidence type="ECO:0000313" key="2">
    <source>
        <dbReference type="Proteomes" id="UP000026960"/>
    </source>
</evidence>
<reference evidence="1" key="1">
    <citation type="journal article" date="2009" name="Rice">
        <title>De Novo Next Generation Sequencing of Plant Genomes.</title>
        <authorList>
            <person name="Rounsley S."/>
            <person name="Marri P.R."/>
            <person name="Yu Y."/>
            <person name="He R."/>
            <person name="Sisneros N."/>
            <person name="Goicoechea J.L."/>
            <person name="Lee S.J."/>
            <person name="Angelova A."/>
            <person name="Kudrna D."/>
            <person name="Luo M."/>
            <person name="Affourtit J."/>
            <person name="Desany B."/>
            <person name="Knight J."/>
            <person name="Niazi F."/>
            <person name="Egholm M."/>
            <person name="Wing R.A."/>
        </authorList>
    </citation>
    <scope>NUCLEOTIDE SEQUENCE [LARGE SCALE GENOMIC DNA]</scope>
    <source>
        <strain evidence="1">cv. IRGC 105608</strain>
    </source>
</reference>
<keyword evidence="2" id="KW-1185">Reference proteome</keyword>
<dbReference type="PaxDb" id="65489-OBART04G02390.1"/>
<dbReference type="Proteomes" id="UP000026960">
    <property type="component" value="Chromosome 4"/>
</dbReference>
<dbReference type="Gramene" id="OBART04G02390.1">
    <property type="protein sequence ID" value="OBART04G02390.1"/>
    <property type="gene ID" value="OBART04G02390"/>
</dbReference>
<name>A0A0D3FSH6_9ORYZ</name>
<dbReference type="EnsemblPlants" id="OBART04G02390.1">
    <property type="protein sequence ID" value="OBART04G02390.1"/>
    <property type="gene ID" value="OBART04G02390"/>
</dbReference>
<dbReference type="AlphaFoldDB" id="A0A0D3FSH6"/>